<dbReference type="SUPFAM" id="SSF89837">
    <property type="entry name" value="Doublecortin (DC)"/>
    <property type="match status" value="1"/>
</dbReference>
<dbReference type="CDD" id="cd23767">
    <property type="entry name" value="IQCD"/>
    <property type="match status" value="1"/>
</dbReference>
<dbReference type="InterPro" id="IPR036392">
    <property type="entry name" value="PLAT/LH2_dom_sf"/>
</dbReference>
<dbReference type="PROSITE" id="PS50096">
    <property type="entry name" value="IQ"/>
    <property type="match status" value="1"/>
</dbReference>
<feature type="region of interest" description="Disordered" evidence="2">
    <location>
        <begin position="48"/>
        <end position="70"/>
    </location>
</feature>
<evidence type="ECO:0000259" key="3">
    <source>
        <dbReference type="PROSITE" id="PS50095"/>
    </source>
</evidence>
<feature type="compositionally biased region" description="Basic and acidic residues" evidence="2">
    <location>
        <begin position="297"/>
        <end position="314"/>
    </location>
</feature>
<name>A0A811JRI8_9BILA</name>
<comment type="caution">
    <text evidence="5">The sequence shown here is derived from an EMBL/GenBank/DDBJ whole genome shotgun (WGS) entry which is preliminary data.</text>
</comment>
<feature type="domain" description="PLAT" evidence="3">
    <location>
        <begin position="1370"/>
        <end position="1485"/>
    </location>
</feature>
<protein>
    <submittedName>
        <fullName evidence="5">Uncharacterized protein</fullName>
    </submittedName>
</protein>
<feature type="compositionally biased region" description="Basic and acidic residues" evidence="2">
    <location>
        <begin position="664"/>
        <end position="690"/>
    </location>
</feature>
<feature type="region of interest" description="Disordered" evidence="2">
    <location>
        <begin position="248"/>
        <end position="347"/>
    </location>
</feature>
<evidence type="ECO:0000256" key="2">
    <source>
        <dbReference type="SAM" id="MobiDB-lite"/>
    </source>
</evidence>
<comment type="caution">
    <text evidence="1">Lacks conserved residue(s) required for the propagation of feature annotation.</text>
</comment>
<feature type="compositionally biased region" description="Basic and acidic residues" evidence="2">
    <location>
        <begin position="594"/>
        <end position="617"/>
    </location>
</feature>
<feature type="domain" description="PLAT" evidence="3">
    <location>
        <begin position="795"/>
        <end position="919"/>
    </location>
</feature>
<dbReference type="InterPro" id="IPR052970">
    <property type="entry name" value="Inner_ear_hair_cell_LOXHD"/>
</dbReference>
<dbReference type="OrthoDB" id="5322100at2759"/>
<feature type="domain" description="PLAT" evidence="3">
    <location>
        <begin position="939"/>
        <end position="1054"/>
    </location>
</feature>
<dbReference type="Pfam" id="PF01477">
    <property type="entry name" value="PLAT"/>
    <property type="match status" value="1"/>
</dbReference>
<dbReference type="SUPFAM" id="SSF49723">
    <property type="entry name" value="Lipase/lipooxygenase domain (PLAT/LH2 domain)"/>
    <property type="match status" value="3"/>
</dbReference>
<feature type="compositionally biased region" description="Basic and acidic residues" evidence="2">
    <location>
        <begin position="467"/>
        <end position="478"/>
    </location>
</feature>
<dbReference type="Proteomes" id="UP000783686">
    <property type="component" value="Unassembled WGS sequence"/>
</dbReference>
<dbReference type="PANTHER" id="PTHR45901:SF7">
    <property type="entry name" value="OXYGEN-REGULATED PROTEIN 1"/>
    <property type="match status" value="1"/>
</dbReference>
<feature type="compositionally biased region" description="Acidic residues" evidence="2">
    <location>
        <begin position="436"/>
        <end position="466"/>
    </location>
</feature>
<accession>A0A811JRI8</accession>
<evidence type="ECO:0000313" key="6">
    <source>
        <dbReference type="Proteomes" id="UP000614601"/>
    </source>
</evidence>
<feature type="compositionally biased region" description="Polar residues" evidence="2">
    <location>
        <begin position="410"/>
        <end position="421"/>
    </location>
</feature>
<proteinExistence type="predicted"/>
<feature type="compositionally biased region" description="Basic and acidic residues" evidence="2">
    <location>
        <begin position="642"/>
        <end position="654"/>
    </location>
</feature>
<dbReference type="PROSITE" id="PS50095">
    <property type="entry name" value="PLAT"/>
    <property type="match status" value="3"/>
</dbReference>
<feature type="compositionally biased region" description="Low complexity" evidence="2">
    <location>
        <begin position="520"/>
        <end position="530"/>
    </location>
</feature>
<dbReference type="Pfam" id="PF00612">
    <property type="entry name" value="IQ"/>
    <property type="match status" value="1"/>
</dbReference>
<dbReference type="EMBL" id="CAJFDH010000001">
    <property type="protein sequence ID" value="CAD5205759.1"/>
    <property type="molecule type" value="Genomic_DNA"/>
</dbReference>
<dbReference type="GO" id="GO:0035556">
    <property type="term" value="P:intracellular signal transduction"/>
    <property type="evidence" value="ECO:0007669"/>
    <property type="project" value="InterPro"/>
</dbReference>
<feature type="region of interest" description="Disordered" evidence="2">
    <location>
        <begin position="566"/>
        <end position="735"/>
    </location>
</feature>
<dbReference type="InterPro" id="IPR000048">
    <property type="entry name" value="IQ_motif_EF-hand-BS"/>
</dbReference>
<feature type="compositionally biased region" description="Basic and acidic residues" evidence="2">
    <location>
        <begin position="485"/>
        <end position="496"/>
    </location>
</feature>
<organism evidence="5 6">
    <name type="scientific">Bursaphelenchus okinawaensis</name>
    <dbReference type="NCBI Taxonomy" id="465554"/>
    <lineage>
        <taxon>Eukaryota</taxon>
        <taxon>Metazoa</taxon>
        <taxon>Ecdysozoa</taxon>
        <taxon>Nematoda</taxon>
        <taxon>Chromadorea</taxon>
        <taxon>Rhabditida</taxon>
        <taxon>Tylenchina</taxon>
        <taxon>Tylenchomorpha</taxon>
        <taxon>Aphelenchoidea</taxon>
        <taxon>Aphelenchoididae</taxon>
        <taxon>Bursaphelenchus</taxon>
    </lineage>
</organism>
<evidence type="ECO:0000313" key="5">
    <source>
        <dbReference type="EMBL" id="CAD5205759.1"/>
    </source>
</evidence>
<keyword evidence="6" id="KW-1185">Reference proteome</keyword>
<dbReference type="PANTHER" id="PTHR45901">
    <property type="entry name" value="PROTEIN CBG12474"/>
    <property type="match status" value="1"/>
</dbReference>
<dbReference type="SMART" id="SM00015">
    <property type="entry name" value="IQ"/>
    <property type="match status" value="1"/>
</dbReference>
<dbReference type="Gene3D" id="3.10.20.230">
    <property type="entry name" value="Doublecortin domain"/>
    <property type="match status" value="1"/>
</dbReference>
<feature type="region of interest" description="Disordered" evidence="2">
    <location>
        <begin position="764"/>
        <end position="784"/>
    </location>
</feature>
<dbReference type="EMBL" id="CAJFCW020000001">
    <property type="protein sequence ID" value="CAG9079086.1"/>
    <property type="molecule type" value="Genomic_DNA"/>
</dbReference>
<dbReference type="PROSITE" id="PS50309">
    <property type="entry name" value="DC"/>
    <property type="match status" value="1"/>
</dbReference>
<dbReference type="Proteomes" id="UP000614601">
    <property type="component" value="Unassembled WGS sequence"/>
</dbReference>
<dbReference type="InterPro" id="IPR001024">
    <property type="entry name" value="PLAT/LH2_dom"/>
</dbReference>
<dbReference type="SMART" id="SM00537">
    <property type="entry name" value="DCX"/>
    <property type="match status" value="1"/>
</dbReference>
<evidence type="ECO:0000259" key="4">
    <source>
        <dbReference type="PROSITE" id="PS50309"/>
    </source>
</evidence>
<feature type="region of interest" description="Disordered" evidence="2">
    <location>
        <begin position="401"/>
        <end position="534"/>
    </location>
</feature>
<evidence type="ECO:0000256" key="1">
    <source>
        <dbReference type="PROSITE-ProRule" id="PRU00152"/>
    </source>
</evidence>
<dbReference type="InterPro" id="IPR036572">
    <property type="entry name" value="Doublecortin_dom_sf"/>
</dbReference>
<sequence length="1490" mass="167231">MNDRPYTSDALPQVIYYKHGFRYVASSSRAVPNHNFYYDLERRSQELETSLKGSRSSKQTNKSSEQGSQKRYQIRLTRMPGRYYGGTFYPATSKTVYFVLNGNPSQIHRCLLNPSKPLDLDVILEEVSQALGVAIFKIYSYEGERITSMERLLDLRDNRVIAVGRNDKLVLQGRSFSDLEKGNSRNLSHSLPPIHSAGNGFTSRNQRPSLRYLSQQQNSIERPGKYKLPSTSAIAPTLSRKQYIAALASSRETDSNPAKRRRSASQPRYVRNSEKQPQTSSRLANGRLPNYGRSGRKGRDSKNSDGVRNQKDNVEDGSVEASRASKRKNIELKSSGNNGNDRTGQEHHHTLTNMTSNIGKTTPEGLNPASDAASNLLKTATETTTILNTVHATPPIITETKKQGRPRSINHLQSSHNSSETNFDKDTNHYFAGHDGDDEIEEEDGEYDEHEVESLESDYPEPPDVEDGGREDSREREGNGLIGKDNIEESHGKDGQDNDDDNGSNGDNESNRRGSKTTKNGLNDNIGLDNDVNDNKEEYEDIATMVKSATAIQAGFRGFLARRKLKDTKPEDGSVISDTVVDDLHQSMSTSIENDEKVETARHLEPMRHEDLERASIPDEDAADSANPVNLVHDEDDGLPDNEGHSDEKRETAEKNGQIGAKANENDDKTSEGHDKNEDSEKSTDEKNNLIEESEAAESQLINDENKQPETADALENQPSTSKQAEEYRPLDEVEDIVTVDGDELEKEKDPDQRSEKYYFKLQDVNELEGHDDGSTEDDEDDQLLKRNVDPEDVETYTVVVKLGNRWAADSETELFVQFYGEKGESEKSYIRNQYVNWLEVDGKSRDSSNTFRVQVPCKFLGILQRITVGHDSVGYGAGVFIDTVMVTENAVNGRAFLFQCYKWFDSGQVDGKLVRTMKLTAYCEMYSVKQASQRMTKGRWQVTLRSGDHAGNGGTTSNLLLVGTGTLSSSAVRLANEKSLQNVPSETMMQADFGGIGELLKLRVEIDGEGDEPNYCLHEVELRDLDTQERCVIPCAKWLKWQHTQKGDQPFREVMTFRLGMEALPLIHYEGRVHVYDQCLSFVEHIGRMELIGDLGQTGCIFVDFANLDRKSKKPEISFKFEALSVGKLHRARFYLEPKTNEAEQLFNGFGVLQNIWDRHLNGSLSQHTLGTSGNEWLLGDLTVREGQHVPFKYVLSASKVRPRESDDEPYVLELRVSAMEGMSTRLKKSKAPHRSPSAWFLSMALSEHSNLMPTITLCGKNYATEMHPISQTATDRMISFQNREKRKEVLAAVAKVRVTVAKDRFMKFASDQEFNPTEPMLHIMKMRLVDNANGDEVRFPVANVIVTPDAGIVEFPVAWPDKPPLLNLLYDIEITTGASTLPLKAEVKLNLFGDMGDTAARILVPNDRTTPFRANSTSSFNFEAVSIGLPKTVEVAVTSKAKEFIWECNRVVIKSSIDYEYVFVFQKPFTAITSRQAASLFKIEKQEA</sequence>
<feature type="compositionally biased region" description="Polar residues" evidence="2">
    <location>
        <begin position="332"/>
        <end position="342"/>
    </location>
</feature>
<feature type="region of interest" description="Disordered" evidence="2">
    <location>
        <begin position="181"/>
        <end position="205"/>
    </location>
</feature>
<dbReference type="Gene3D" id="2.60.60.20">
    <property type="entry name" value="PLAT/LH2 domain"/>
    <property type="match status" value="3"/>
</dbReference>
<dbReference type="InterPro" id="IPR003533">
    <property type="entry name" value="Doublecortin_dom"/>
</dbReference>
<dbReference type="SMART" id="SM00308">
    <property type="entry name" value="LH2"/>
    <property type="match status" value="1"/>
</dbReference>
<feature type="domain" description="Doublecortin" evidence="4">
    <location>
        <begin position="94"/>
        <end position="166"/>
    </location>
</feature>
<reference evidence="5" key="1">
    <citation type="submission" date="2020-09" db="EMBL/GenBank/DDBJ databases">
        <authorList>
            <person name="Kikuchi T."/>
        </authorList>
    </citation>
    <scope>NUCLEOTIDE SEQUENCE</scope>
    <source>
        <strain evidence="5">SH1</strain>
    </source>
</reference>
<feature type="compositionally biased region" description="Basic and acidic residues" evidence="2">
    <location>
        <begin position="422"/>
        <end position="435"/>
    </location>
</feature>
<gene>
    <name evidence="5" type="ORF">BOKJ2_LOCUS443</name>
</gene>